<dbReference type="PROSITE" id="PS00028">
    <property type="entry name" value="ZINC_FINGER_C2H2_1"/>
    <property type="match status" value="1"/>
</dbReference>
<evidence type="ECO:0000256" key="1">
    <source>
        <dbReference type="PROSITE-ProRule" id="PRU00042"/>
    </source>
</evidence>
<reference evidence="3" key="1">
    <citation type="journal article" date="2020" name="Microb. Genom.">
        <title>Genetic diversity of clinical and environmental Mucorales isolates obtained from an investigation of mucormycosis cases among solid organ transplant recipients.</title>
        <authorList>
            <person name="Nguyen M.H."/>
            <person name="Kaul D."/>
            <person name="Muto C."/>
            <person name="Cheng S.J."/>
            <person name="Richter R.A."/>
            <person name="Bruno V.M."/>
            <person name="Liu G."/>
            <person name="Beyhan S."/>
            <person name="Sundermann A.J."/>
            <person name="Mounaud S."/>
            <person name="Pasculle A.W."/>
            <person name="Nierman W.C."/>
            <person name="Driscoll E."/>
            <person name="Cumbie R."/>
            <person name="Clancy C.J."/>
            <person name="Dupont C.L."/>
        </authorList>
    </citation>
    <scope>NUCLEOTIDE SEQUENCE</scope>
    <source>
        <strain evidence="3">GL16</strain>
    </source>
</reference>
<dbReference type="EMBL" id="JAANIT010003452">
    <property type="protein sequence ID" value="KAG1534091.1"/>
    <property type="molecule type" value="Genomic_DNA"/>
</dbReference>
<evidence type="ECO:0000313" key="4">
    <source>
        <dbReference type="Proteomes" id="UP000717996"/>
    </source>
</evidence>
<evidence type="ECO:0000313" key="3">
    <source>
        <dbReference type="EMBL" id="KAG1534091.1"/>
    </source>
</evidence>
<proteinExistence type="predicted"/>
<evidence type="ECO:0000259" key="2">
    <source>
        <dbReference type="PROSITE" id="PS50157"/>
    </source>
</evidence>
<keyword evidence="1" id="KW-0479">Metal-binding</keyword>
<dbReference type="AlphaFoldDB" id="A0A9P6XWJ1"/>
<dbReference type="PROSITE" id="PS50157">
    <property type="entry name" value="ZINC_FINGER_C2H2_2"/>
    <property type="match status" value="1"/>
</dbReference>
<gene>
    <name evidence="3" type="ORF">G6F51_012285</name>
</gene>
<sequence length="484" mass="55745">MLTCEICQLSFITLNSLKSHKRDQHSLAAHIILENGESATIFRESDSSKFKCFCQKYFETIRGFQRHYNRNKCAAPESLNFSQEDPLLSSTQSTSSNINDETAESSVADSSVACSESIKLLTDLSFRKFESSFKAMDDQMKWKLCSGRTVEDVLYDYGMELEREHAVHSFILDTSDPEMKKLFTGQEWGEITRETELETTNLPESILNLIQEMNKKNIKEVKRVLLKYAEIRYSDYPTSDEFHIDKICYAIESLLHLYERNPNPLLIKQQEQWYNSNVWVPVIDKFFGNLDGINCTRDNKSSFSSGKRKRESQERIGRKRIGYKPDMIIQAVREGNRPLEFGACEAASFYDGPTGKKYKYESRLKLPKTLKDMLFNLCQHVDWDTKITKEIEVIGYVQSGLVIEFIILNHPKGYICCMNRSKSYEIGSNMNNFAKTLEMLTVSLIMKLRLEKTMSLMNIPTINVFAVGFQHAPIPTLAYSIPTP</sequence>
<dbReference type="OrthoDB" id="2268802at2759"/>
<dbReference type="Proteomes" id="UP000717996">
    <property type="component" value="Unassembled WGS sequence"/>
</dbReference>
<protein>
    <recommendedName>
        <fullName evidence="2">C2H2-type domain-containing protein</fullName>
    </recommendedName>
</protein>
<dbReference type="GO" id="GO:0008270">
    <property type="term" value="F:zinc ion binding"/>
    <property type="evidence" value="ECO:0007669"/>
    <property type="project" value="UniProtKB-KW"/>
</dbReference>
<keyword evidence="1" id="KW-0863">Zinc-finger</keyword>
<organism evidence="3 4">
    <name type="scientific">Rhizopus oryzae</name>
    <name type="common">Mucormycosis agent</name>
    <name type="synonym">Rhizopus arrhizus var. delemar</name>
    <dbReference type="NCBI Taxonomy" id="64495"/>
    <lineage>
        <taxon>Eukaryota</taxon>
        <taxon>Fungi</taxon>
        <taxon>Fungi incertae sedis</taxon>
        <taxon>Mucoromycota</taxon>
        <taxon>Mucoromycotina</taxon>
        <taxon>Mucoromycetes</taxon>
        <taxon>Mucorales</taxon>
        <taxon>Mucorineae</taxon>
        <taxon>Rhizopodaceae</taxon>
        <taxon>Rhizopus</taxon>
    </lineage>
</organism>
<dbReference type="InterPro" id="IPR013087">
    <property type="entry name" value="Znf_C2H2_type"/>
</dbReference>
<accession>A0A9P6XWJ1</accession>
<dbReference type="SMART" id="SM00355">
    <property type="entry name" value="ZnF_C2H2"/>
    <property type="match status" value="1"/>
</dbReference>
<name>A0A9P6XWJ1_RHIOR</name>
<comment type="caution">
    <text evidence="3">The sequence shown here is derived from an EMBL/GenBank/DDBJ whole genome shotgun (WGS) entry which is preliminary data.</text>
</comment>
<keyword evidence="1" id="KW-0862">Zinc</keyword>
<feature type="domain" description="C2H2-type" evidence="2">
    <location>
        <begin position="2"/>
        <end position="26"/>
    </location>
</feature>